<dbReference type="SUPFAM" id="SSF51445">
    <property type="entry name" value="(Trans)glycosidases"/>
    <property type="match status" value="1"/>
</dbReference>
<dbReference type="Gene3D" id="2.60.40.10">
    <property type="entry name" value="Immunoglobulins"/>
    <property type="match status" value="2"/>
</dbReference>
<dbReference type="InterPro" id="IPR006104">
    <property type="entry name" value="Glyco_hydro_2_N"/>
</dbReference>
<organism evidence="10 11">
    <name type="scientific">Arthrobacter stackebrandtii</name>
    <dbReference type="NCBI Taxonomy" id="272161"/>
    <lineage>
        <taxon>Bacteria</taxon>
        <taxon>Bacillati</taxon>
        <taxon>Actinomycetota</taxon>
        <taxon>Actinomycetes</taxon>
        <taxon>Micrococcales</taxon>
        <taxon>Micrococcaceae</taxon>
        <taxon>Arthrobacter</taxon>
    </lineage>
</organism>
<feature type="region of interest" description="Disordered" evidence="8">
    <location>
        <begin position="1"/>
        <end position="33"/>
    </location>
</feature>
<dbReference type="Pfam" id="PF02836">
    <property type="entry name" value="Glyco_hydro_2_C"/>
    <property type="match status" value="1"/>
</dbReference>
<evidence type="ECO:0000256" key="8">
    <source>
        <dbReference type="SAM" id="MobiDB-lite"/>
    </source>
</evidence>
<evidence type="ECO:0000256" key="4">
    <source>
        <dbReference type="ARBA" id="ARBA00013303"/>
    </source>
</evidence>
<gene>
    <name evidence="10" type="ORF">JOF48_000619</name>
</gene>
<dbReference type="InterPro" id="IPR006101">
    <property type="entry name" value="Glyco_hydro_2"/>
</dbReference>
<evidence type="ECO:0000256" key="7">
    <source>
        <dbReference type="ARBA" id="ARBA00032230"/>
    </source>
</evidence>
<reference evidence="10 11" key="1">
    <citation type="submission" date="2021-03" db="EMBL/GenBank/DDBJ databases">
        <title>Sequencing the genomes of 1000 actinobacteria strains.</title>
        <authorList>
            <person name="Klenk H.-P."/>
        </authorList>
    </citation>
    <scope>NUCLEOTIDE SEQUENCE [LARGE SCALE GENOMIC DNA]</scope>
    <source>
        <strain evidence="10 11">DSM 16005</strain>
    </source>
</reference>
<dbReference type="RefSeq" id="WP_209677198.1">
    <property type="nucleotide sequence ID" value="NZ_JAGIOI010000001.1"/>
</dbReference>
<evidence type="ECO:0000313" key="11">
    <source>
        <dbReference type="Proteomes" id="UP000711614"/>
    </source>
</evidence>
<dbReference type="Gene3D" id="2.60.120.260">
    <property type="entry name" value="Galactose-binding domain-like"/>
    <property type="match status" value="1"/>
</dbReference>
<dbReference type="InterPro" id="IPR008979">
    <property type="entry name" value="Galactose-bd-like_sf"/>
</dbReference>
<dbReference type="InterPro" id="IPR013783">
    <property type="entry name" value="Ig-like_fold"/>
</dbReference>
<name>A0ABS4YSQ4_9MICC</name>
<sequence length="982" mass="105992">MTSTRPNLAASPYEGAMDLLNPGPGRGSTAPRAHVDSGLPTLSLNGDWRFHFSPTLAAAPQGIEEETFDDAAWDTLPVPSSWNLHGHGAPTYTNVQFPFPLDPPHMPDANPVGDHRLRFLAGPEFQHGALLRLDGVDNAGTVWLNGTLLGTTRGSKLPHEFDVTGVLRAGENVLAVRVSQFSASSYLEDQDAWWLPGIFRDVTLLAHPAGAVRDVFVQAGYTADGRGTLRVELDPPVPGAVATIPALGFTATLDGSPDQVFDVGPASPWSAESPSLHALEIATPKQTLRLNVGFRSITVEDAQVKLNGVPLLFRGVNRHEHNPDLGRVVPREQLLAELHLMKQHNINAIRTAHYAPHPALLHAADELGFYIIDECDYETHGFEDGGPAHQNWAGNPSAEPQYREALLDRMARIVERDKNHPSVIMWSLGNEAGTGDNLAAMAAWTKQRDPERLVHYEGDWASPYVDVYSRMYATPAEVELIGRQEEVPLPDAAQDAHRRQLPFILCEYVHAMGNGPGGLREYQGLFEKYPRLQGGFVWEWIEHGIRQHTLDGEAYFAYGGDFGEKVHDGNFVIDGLVSADLEPRPGLLDFKKAVEPVAIAISADWATAGIHNKHDFLGTSHLAFTWRIDTPEGRHSEGTLEVPATAAGDVAAVVLPEEIRENLGGQRVLSVSAVLAADQPWAPAGHEVAWGQQGSPAAPVPAVGATGRVEARGGEVRLGPAEFDVATGGLSSFRGVPVNGPRLNLWRAPTDNDRGKDWTVPGQARDAEVWAAAGLPLLEGRLQSMEDDGGRLRVRVRYGVPVARTHVDVEYVWASDGARLELSAHVEPGPGWGRNWPRVGFDFELPGGFGQASWTGFGPGQKYPDTGMAAKQGWFSASIDELQVPYVRPQENGARAGVSALRLDGPDGGISFLSDGMSFALRPWSQEALAAARHTPDLVADGISHLTLDAAVHGIGTASCGPGVLPAYQLAPGPVDFRVVME</sequence>
<dbReference type="InterPro" id="IPR014718">
    <property type="entry name" value="GH-type_carb-bd"/>
</dbReference>
<evidence type="ECO:0000256" key="5">
    <source>
        <dbReference type="ARBA" id="ARBA00022801"/>
    </source>
</evidence>
<evidence type="ECO:0000313" key="10">
    <source>
        <dbReference type="EMBL" id="MBP2411820.1"/>
    </source>
</evidence>
<dbReference type="InterPro" id="IPR004199">
    <property type="entry name" value="B-gal_small/dom_5"/>
</dbReference>
<dbReference type="InterPro" id="IPR011013">
    <property type="entry name" value="Gal_mutarotase_sf_dom"/>
</dbReference>
<dbReference type="GO" id="GO:0004565">
    <property type="term" value="F:beta-galactosidase activity"/>
    <property type="evidence" value="ECO:0007669"/>
    <property type="project" value="UniProtKB-EC"/>
</dbReference>
<dbReference type="SUPFAM" id="SSF49785">
    <property type="entry name" value="Galactose-binding domain-like"/>
    <property type="match status" value="1"/>
</dbReference>
<evidence type="ECO:0000256" key="3">
    <source>
        <dbReference type="ARBA" id="ARBA00012756"/>
    </source>
</evidence>
<keyword evidence="6 10" id="KW-0326">Glycosidase</keyword>
<dbReference type="InterPro" id="IPR036156">
    <property type="entry name" value="Beta-gal/glucu_dom_sf"/>
</dbReference>
<protein>
    <recommendedName>
        <fullName evidence="4">Beta-galactosidase</fullName>
        <ecNumber evidence="3">3.2.1.23</ecNumber>
    </recommendedName>
    <alternativeName>
        <fullName evidence="7">Lactase</fullName>
    </alternativeName>
</protein>
<evidence type="ECO:0000256" key="6">
    <source>
        <dbReference type="ARBA" id="ARBA00023295"/>
    </source>
</evidence>
<dbReference type="SMART" id="SM01038">
    <property type="entry name" value="Bgal_small_N"/>
    <property type="match status" value="1"/>
</dbReference>
<dbReference type="InterPro" id="IPR023232">
    <property type="entry name" value="Glyco_hydro_2_AS"/>
</dbReference>
<comment type="catalytic activity">
    <reaction evidence="1">
        <text>Hydrolysis of terminal non-reducing beta-D-galactose residues in beta-D-galactosides.</text>
        <dbReference type="EC" id="3.2.1.23"/>
    </reaction>
</comment>
<dbReference type="InterPro" id="IPR006103">
    <property type="entry name" value="Glyco_hydro_2_cat"/>
</dbReference>
<keyword evidence="11" id="KW-1185">Reference proteome</keyword>
<dbReference type="SUPFAM" id="SSF74650">
    <property type="entry name" value="Galactose mutarotase-like"/>
    <property type="match status" value="1"/>
</dbReference>
<dbReference type="PRINTS" id="PR00132">
    <property type="entry name" value="GLHYDRLASE2"/>
</dbReference>
<dbReference type="Gene3D" id="3.20.20.80">
    <property type="entry name" value="Glycosidases"/>
    <property type="match status" value="1"/>
</dbReference>
<dbReference type="SUPFAM" id="SSF49303">
    <property type="entry name" value="beta-Galactosidase/glucuronidase domain"/>
    <property type="match status" value="2"/>
</dbReference>
<dbReference type="Pfam" id="PF02929">
    <property type="entry name" value="Bgal_small_N"/>
    <property type="match status" value="1"/>
</dbReference>
<feature type="domain" description="Beta galactosidase small chain/" evidence="9">
    <location>
        <begin position="717"/>
        <end position="982"/>
    </location>
</feature>
<keyword evidence="5 10" id="KW-0378">Hydrolase</keyword>
<dbReference type="InterPro" id="IPR017853">
    <property type="entry name" value="GH"/>
</dbReference>
<dbReference type="PROSITE" id="PS00608">
    <property type="entry name" value="GLYCOSYL_HYDROL_F2_2"/>
    <property type="match status" value="1"/>
</dbReference>
<dbReference type="Pfam" id="PF16353">
    <property type="entry name" value="LacZ_4"/>
    <property type="match status" value="1"/>
</dbReference>
<evidence type="ECO:0000259" key="9">
    <source>
        <dbReference type="SMART" id="SM01038"/>
    </source>
</evidence>
<dbReference type="EMBL" id="JAGIOI010000001">
    <property type="protein sequence ID" value="MBP2411820.1"/>
    <property type="molecule type" value="Genomic_DNA"/>
</dbReference>
<evidence type="ECO:0000256" key="2">
    <source>
        <dbReference type="ARBA" id="ARBA00007401"/>
    </source>
</evidence>
<dbReference type="InterPro" id="IPR050347">
    <property type="entry name" value="Bact_Beta-galactosidase"/>
</dbReference>
<comment type="similarity">
    <text evidence="2">Belongs to the glycosyl hydrolase 2 family.</text>
</comment>
<dbReference type="Proteomes" id="UP000711614">
    <property type="component" value="Unassembled WGS sequence"/>
</dbReference>
<accession>A0ABS4YSQ4</accession>
<dbReference type="Pfam" id="PF02837">
    <property type="entry name" value="Glyco_hydro_2_N"/>
    <property type="match status" value="1"/>
</dbReference>
<dbReference type="PANTHER" id="PTHR46323">
    <property type="entry name" value="BETA-GALACTOSIDASE"/>
    <property type="match status" value="1"/>
</dbReference>
<proteinExistence type="inferred from homology"/>
<dbReference type="InterPro" id="IPR032312">
    <property type="entry name" value="LacZ_4"/>
</dbReference>
<comment type="caution">
    <text evidence="10">The sequence shown here is derived from an EMBL/GenBank/DDBJ whole genome shotgun (WGS) entry which is preliminary data.</text>
</comment>
<dbReference type="Gene3D" id="2.70.98.10">
    <property type="match status" value="1"/>
</dbReference>
<evidence type="ECO:0000256" key="1">
    <source>
        <dbReference type="ARBA" id="ARBA00001412"/>
    </source>
</evidence>
<dbReference type="PANTHER" id="PTHR46323:SF2">
    <property type="entry name" value="BETA-GALACTOSIDASE"/>
    <property type="match status" value="1"/>
</dbReference>
<dbReference type="EC" id="3.2.1.23" evidence="3"/>